<evidence type="ECO:0000256" key="4">
    <source>
        <dbReference type="ARBA" id="ARBA00023274"/>
    </source>
</evidence>
<feature type="domain" description="Large ribosomal subunit protein bL25 beta" evidence="6">
    <location>
        <begin position="99"/>
        <end position="178"/>
    </location>
</feature>
<evidence type="ECO:0000256" key="1">
    <source>
        <dbReference type="ARBA" id="ARBA00022730"/>
    </source>
</evidence>
<evidence type="ECO:0000313" key="8">
    <source>
        <dbReference type="Proteomes" id="UP000199263"/>
    </source>
</evidence>
<evidence type="ECO:0000313" key="7">
    <source>
        <dbReference type="EMBL" id="SFC52037.1"/>
    </source>
</evidence>
<dbReference type="PANTHER" id="PTHR33284">
    <property type="entry name" value="RIBOSOMAL PROTEIN L25/GLN-TRNA SYNTHETASE, ANTI-CODON-BINDING DOMAIN-CONTAINING PROTEIN"/>
    <property type="match status" value="1"/>
</dbReference>
<dbReference type="NCBIfam" id="TIGR00731">
    <property type="entry name" value="bL25_bact_ctc"/>
    <property type="match status" value="1"/>
</dbReference>
<keyword evidence="4" id="KW-0687">Ribonucleoprotein</keyword>
<dbReference type="Gene3D" id="2.40.240.10">
    <property type="entry name" value="Ribosomal Protein L25, Chain P"/>
    <property type="match status" value="1"/>
</dbReference>
<evidence type="ECO:0000256" key="3">
    <source>
        <dbReference type="ARBA" id="ARBA00022980"/>
    </source>
</evidence>
<gene>
    <name evidence="7" type="ORF">SAMN05421842_104171</name>
</gene>
<dbReference type="InterPro" id="IPR020930">
    <property type="entry name" value="Ribosomal_uL5_bac-type"/>
</dbReference>
<name>A0A1I1JTQ8_9CLOT</name>
<accession>A0A1I1JTQ8</accession>
<dbReference type="InterPro" id="IPR037121">
    <property type="entry name" value="Ribosomal_bL25_C"/>
</dbReference>
<dbReference type="InterPro" id="IPR020057">
    <property type="entry name" value="Ribosomal_bL25_b-dom"/>
</dbReference>
<dbReference type="AlphaFoldDB" id="A0A1I1JTQ8"/>
<organism evidence="7 8">
    <name type="scientific">Clostridium uliginosum</name>
    <dbReference type="NCBI Taxonomy" id="119641"/>
    <lineage>
        <taxon>Bacteria</taxon>
        <taxon>Bacillati</taxon>
        <taxon>Bacillota</taxon>
        <taxon>Clostridia</taxon>
        <taxon>Eubacteriales</taxon>
        <taxon>Clostridiaceae</taxon>
        <taxon>Clostridium</taxon>
    </lineage>
</organism>
<dbReference type="GO" id="GO:0003735">
    <property type="term" value="F:structural constituent of ribosome"/>
    <property type="evidence" value="ECO:0007669"/>
    <property type="project" value="InterPro"/>
</dbReference>
<dbReference type="InterPro" id="IPR029751">
    <property type="entry name" value="Ribosomal_L25_dom"/>
</dbReference>
<dbReference type="Proteomes" id="UP000199263">
    <property type="component" value="Unassembled WGS sequence"/>
</dbReference>
<evidence type="ECO:0000259" key="5">
    <source>
        <dbReference type="Pfam" id="PF01386"/>
    </source>
</evidence>
<keyword evidence="2" id="KW-0694">RNA-binding</keyword>
<evidence type="ECO:0000259" key="6">
    <source>
        <dbReference type="Pfam" id="PF14693"/>
    </source>
</evidence>
<proteinExistence type="predicted"/>
<dbReference type="GO" id="GO:0022625">
    <property type="term" value="C:cytosolic large ribosomal subunit"/>
    <property type="evidence" value="ECO:0007669"/>
    <property type="project" value="TreeGrafter"/>
</dbReference>
<dbReference type="GO" id="GO:0008097">
    <property type="term" value="F:5S rRNA binding"/>
    <property type="evidence" value="ECO:0007669"/>
    <property type="project" value="InterPro"/>
</dbReference>
<dbReference type="Gene3D" id="2.170.120.20">
    <property type="entry name" value="Ribosomal protein L25, beta domain"/>
    <property type="match status" value="1"/>
</dbReference>
<evidence type="ECO:0000256" key="2">
    <source>
        <dbReference type="ARBA" id="ARBA00022884"/>
    </source>
</evidence>
<dbReference type="OrthoDB" id="9790002at2"/>
<keyword evidence="3 7" id="KW-0689">Ribosomal protein</keyword>
<keyword evidence="8" id="KW-1185">Reference proteome</keyword>
<dbReference type="STRING" id="119641.SAMN05421842_104171"/>
<dbReference type="InterPro" id="IPR001021">
    <property type="entry name" value="Ribosomal_bL25_long"/>
</dbReference>
<dbReference type="GO" id="GO:0006412">
    <property type="term" value="P:translation"/>
    <property type="evidence" value="ECO:0007669"/>
    <property type="project" value="InterPro"/>
</dbReference>
<keyword evidence="1" id="KW-0699">rRNA-binding</keyword>
<dbReference type="InterPro" id="IPR020056">
    <property type="entry name" value="Rbsml_bL25/Gln-tRNA_synth_N"/>
</dbReference>
<dbReference type="Pfam" id="PF01386">
    <property type="entry name" value="Ribosomal_L25p"/>
    <property type="match status" value="1"/>
</dbReference>
<reference evidence="7 8" key="1">
    <citation type="submission" date="2016-10" db="EMBL/GenBank/DDBJ databases">
        <authorList>
            <person name="de Groot N.N."/>
        </authorList>
    </citation>
    <scope>NUCLEOTIDE SEQUENCE [LARGE SCALE GENOMIC DNA]</scope>
    <source>
        <strain evidence="7 8">DSM 12992</strain>
    </source>
</reference>
<dbReference type="Pfam" id="PF14693">
    <property type="entry name" value="Ribosomal_TL5_C"/>
    <property type="match status" value="1"/>
</dbReference>
<protein>
    <submittedName>
        <fullName evidence="7">Large subunit ribosomal protein L25</fullName>
    </submittedName>
</protein>
<dbReference type="CDD" id="cd00495">
    <property type="entry name" value="Ribosomal_L25_TL5_CTC"/>
    <property type="match status" value="1"/>
</dbReference>
<dbReference type="EMBL" id="FOMG01000004">
    <property type="protein sequence ID" value="SFC52037.1"/>
    <property type="molecule type" value="Genomic_DNA"/>
</dbReference>
<dbReference type="SUPFAM" id="SSF50715">
    <property type="entry name" value="Ribosomal protein L25-like"/>
    <property type="match status" value="1"/>
</dbReference>
<dbReference type="RefSeq" id="WP_090089267.1">
    <property type="nucleotide sequence ID" value="NZ_FOMG01000004.1"/>
</dbReference>
<feature type="domain" description="Large ribosomal subunit protein bL25 L25" evidence="5">
    <location>
        <begin position="7"/>
        <end position="90"/>
    </location>
</feature>
<dbReference type="PANTHER" id="PTHR33284:SF1">
    <property type="entry name" value="RIBOSOMAL PROTEIN L25_GLN-TRNA SYNTHETASE, ANTI-CODON-BINDING DOMAIN-CONTAINING PROTEIN"/>
    <property type="match status" value="1"/>
</dbReference>
<dbReference type="InterPro" id="IPR011035">
    <property type="entry name" value="Ribosomal_bL25/Gln-tRNA_synth"/>
</dbReference>
<sequence>MANVAFKVSERNTKENKNKLRKSGLVPGVIYGEFLEEPISIKMCNAELCRMLRRNNKGSIISLDLNDKKLNCVVKEVQKNDPKTISHVSFQYVKPNENIKMRIPIKYVGQENLESKRLLLETFNPFIDFQGDVEKIPEYLEVNVSNMDCEDKLFVENINVPKDITVLTDSKTLLAVVNSQLTVVDPKL</sequence>